<dbReference type="Gene3D" id="2.40.360.20">
    <property type="match status" value="1"/>
</dbReference>
<evidence type="ECO:0000259" key="1">
    <source>
        <dbReference type="Pfam" id="PF21347"/>
    </source>
</evidence>
<evidence type="ECO:0000313" key="2">
    <source>
        <dbReference type="EMBL" id="MDN5203395.1"/>
    </source>
</evidence>
<reference evidence="2" key="1">
    <citation type="submission" date="2023-06" db="EMBL/GenBank/DDBJ databases">
        <title>Genomic of Parafulvivirga corallium.</title>
        <authorList>
            <person name="Wang G."/>
        </authorList>
    </citation>
    <scope>NUCLEOTIDE SEQUENCE</scope>
    <source>
        <strain evidence="2">BMA10</strain>
    </source>
</reference>
<feature type="domain" description="DUF3108" evidence="1">
    <location>
        <begin position="3"/>
        <end position="193"/>
    </location>
</feature>
<protein>
    <recommendedName>
        <fullName evidence="1">DUF3108 domain-containing protein</fullName>
    </recommendedName>
</protein>
<dbReference type="Proteomes" id="UP001172082">
    <property type="component" value="Unassembled WGS sequence"/>
</dbReference>
<dbReference type="EMBL" id="JAUJEA010000007">
    <property type="protein sequence ID" value="MDN5203395.1"/>
    <property type="molecule type" value="Genomic_DNA"/>
</dbReference>
<dbReference type="Pfam" id="PF21347">
    <property type="entry name" value="DUF3108_like"/>
    <property type="match status" value="1"/>
</dbReference>
<name>A0ABT8KRJ9_9BACT</name>
<proteinExistence type="predicted"/>
<organism evidence="2 3">
    <name type="scientific">Splendidivirga corallicola</name>
    <dbReference type="NCBI Taxonomy" id="3051826"/>
    <lineage>
        <taxon>Bacteria</taxon>
        <taxon>Pseudomonadati</taxon>
        <taxon>Bacteroidota</taxon>
        <taxon>Cytophagia</taxon>
        <taxon>Cytophagales</taxon>
        <taxon>Splendidivirgaceae</taxon>
        <taxon>Splendidivirga</taxon>
    </lineage>
</organism>
<gene>
    <name evidence="2" type="ORF">QQ008_18555</name>
</gene>
<evidence type="ECO:0000313" key="3">
    <source>
        <dbReference type="Proteomes" id="UP001172082"/>
    </source>
</evidence>
<dbReference type="InterPro" id="IPR049279">
    <property type="entry name" value="DUF3108-like"/>
</dbReference>
<comment type="caution">
    <text evidence="2">The sequence shown here is derived from an EMBL/GenBank/DDBJ whole genome shotgun (WGS) entry which is preliminary data.</text>
</comment>
<accession>A0ABT8KRJ9</accession>
<keyword evidence="3" id="KW-1185">Reference proteome</keyword>
<sequence>MSEGTEFEMTNYDSKGKADSRVKHKVLEKTVSGGDVMVKVSMELYDKKDELVNSGEYEVKCEGGVFKVDMRSLINLEQTKAYANMEATVDADQLEIPSNPKAGDELADGFMEITFGPVIKMRVNVTDRKVEAIENVTTDAGTFNCIKISENIDSQIMIAKVKAKSVAWYSKDVGTVKTESYNKKGKLMGYSVLTNFKQ</sequence>